<dbReference type="Gene3D" id="2.40.70.10">
    <property type="entry name" value="Acid Proteases"/>
    <property type="match status" value="1"/>
</dbReference>
<dbReference type="RefSeq" id="WP_211295345.1">
    <property type="nucleotide sequence ID" value="NZ_FNFV01000001.1"/>
</dbReference>
<feature type="domain" description="Retropepsin-like aspartic endopeptidase" evidence="2">
    <location>
        <begin position="18"/>
        <end position="149"/>
    </location>
</feature>
<sequence>MTPDPNAAAPAGASGWGVVGWRERVALPELGLDLLPAKIDTGARTSALHATHIVEFERDGRRWVRFHIPHASGVHARDCVAPLADRRRVKNTGGVPQERHVIETLLVLGRRRWRIEVTLADRAEMRHPLILGRTAIRRHRLLVDPGRSWLWGAPVVSRHRSSLKAAPDRQETTITERTPS</sequence>
<name>A0A1G8Z9C0_9RHOB</name>
<organism evidence="3 4">
    <name type="scientific">Meinhardsimonia xiamenensis</name>
    <dbReference type="NCBI Taxonomy" id="990712"/>
    <lineage>
        <taxon>Bacteria</taxon>
        <taxon>Pseudomonadati</taxon>
        <taxon>Pseudomonadota</taxon>
        <taxon>Alphaproteobacteria</taxon>
        <taxon>Rhodobacterales</taxon>
        <taxon>Paracoccaceae</taxon>
        <taxon>Meinhardsimonia</taxon>
    </lineage>
</organism>
<evidence type="ECO:0000259" key="2">
    <source>
        <dbReference type="Pfam" id="PF05618"/>
    </source>
</evidence>
<dbReference type="InterPro" id="IPR021109">
    <property type="entry name" value="Peptidase_aspartic_dom_sf"/>
</dbReference>
<evidence type="ECO:0000313" key="3">
    <source>
        <dbReference type="EMBL" id="SDK11648.1"/>
    </source>
</evidence>
<dbReference type="SUPFAM" id="SSF50630">
    <property type="entry name" value="Acid proteases"/>
    <property type="match status" value="1"/>
</dbReference>
<evidence type="ECO:0000313" key="4">
    <source>
        <dbReference type="Proteomes" id="UP000199328"/>
    </source>
</evidence>
<feature type="region of interest" description="Disordered" evidence="1">
    <location>
        <begin position="161"/>
        <end position="180"/>
    </location>
</feature>
<proteinExistence type="predicted"/>
<dbReference type="EMBL" id="FNFV01000001">
    <property type="protein sequence ID" value="SDK11648.1"/>
    <property type="molecule type" value="Genomic_DNA"/>
</dbReference>
<dbReference type="PANTHER" id="PTHR38037:SF2">
    <property type="entry name" value="ATP-DEPENDENT ZINC PROTEASE DOMAIN-CONTAINING PROTEIN-RELATED"/>
    <property type="match status" value="1"/>
</dbReference>
<dbReference type="Pfam" id="PF05618">
    <property type="entry name" value="Zn_protease"/>
    <property type="match status" value="1"/>
</dbReference>
<accession>A0A1G8Z9C0</accession>
<protein>
    <submittedName>
        <fullName evidence="3">Uncharacterized conserved protein</fullName>
    </submittedName>
</protein>
<dbReference type="Proteomes" id="UP000199328">
    <property type="component" value="Unassembled WGS sequence"/>
</dbReference>
<dbReference type="InterPro" id="IPR008503">
    <property type="entry name" value="Asp_endopeptidase"/>
</dbReference>
<dbReference type="PANTHER" id="PTHR38037">
    <property type="entry name" value="ZN_PROTEASE DOMAIN-CONTAINING PROTEIN"/>
    <property type="match status" value="1"/>
</dbReference>
<keyword evidence="4" id="KW-1185">Reference proteome</keyword>
<evidence type="ECO:0000256" key="1">
    <source>
        <dbReference type="SAM" id="MobiDB-lite"/>
    </source>
</evidence>
<gene>
    <name evidence="3" type="ORF">SAMN05216257_101632</name>
</gene>
<dbReference type="AlphaFoldDB" id="A0A1G8Z9C0"/>
<reference evidence="4" key="1">
    <citation type="submission" date="2016-10" db="EMBL/GenBank/DDBJ databases">
        <authorList>
            <person name="Varghese N."/>
            <person name="Submissions S."/>
        </authorList>
    </citation>
    <scope>NUCLEOTIDE SEQUENCE [LARGE SCALE GENOMIC DNA]</scope>
    <source>
        <strain evidence="4">CGMCC 1.10789</strain>
    </source>
</reference>
<dbReference type="STRING" id="990712.SAMN05216257_101632"/>